<dbReference type="GO" id="GO:0032259">
    <property type="term" value="P:methylation"/>
    <property type="evidence" value="ECO:0007669"/>
    <property type="project" value="UniProtKB-KW"/>
</dbReference>
<evidence type="ECO:0000313" key="2">
    <source>
        <dbReference type="EMBL" id="NKY24941.1"/>
    </source>
</evidence>
<accession>A0A7X6R180</accession>
<organism evidence="2 3">
    <name type="scientific">Nocardia gamkensis</name>
    <dbReference type="NCBI Taxonomy" id="352869"/>
    <lineage>
        <taxon>Bacteria</taxon>
        <taxon>Bacillati</taxon>
        <taxon>Actinomycetota</taxon>
        <taxon>Actinomycetes</taxon>
        <taxon>Mycobacteriales</taxon>
        <taxon>Nocardiaceae</taxon>
        <taxon>Nocardia</taxon>
    </lineage>
</organism>
<keyword evidence="2" id="KW-0808">Transferase</keyword>
<proteinExistence type="predicted"/>
<dbReference type="CDD" id="cd02440">
    <property type="entry name" value="AdoMet_MTases"/>
    <property type="match status" value="1"/>
</dbReference>
<dbReference type="InterPro" id="IPR036388">
    <property type="entry name" value="WH-like_DNA-bd_sf"/>
</dbReference>
<protein>
    <submittedName>
        <fullName evidence="2">Methyltransferase domain-containing protein</fullName>
    </submittedName>
</protein>
<dbReference type="InterPro" id="IPR029063">
    <property type="entry name" value="SAM-dependent_MTases_sf"/>
</dbReference>
<dbReference type="Gene3D" id="1.10.10.10">
    <property type="entry name" value="Winged helix-like DNA-binding domain superfamily/Winged helix DNA-binding domain"/>
    <property type="match status" value="1"/>
</dbReference>
<dbReference type="AlphaFoldDB" id="A0A7X6R180"/>
<name>A0A7X6R180_9NOCA</name>
<reference evidence="2 3" key="1">
    <citation type="submission" date="2020-04" db="EMBL/GenBank/DDBJ databases">
        <title>MicrobeNet Type strains.</title>
        <authorList>
            <person name="Nicholson A.C."/>
        </authorList>
    </citation>
    <scope>NUCLEOTIDE SEQUENCE [LARGE SCALE GENOMIC DNA]</scope>
    <source>
        <strain evidence="2 3">DSM 44956</strain>
    </source>
</reference>
<dbReference type="GO" id="GO:0008168">
    <property type="term" value="F:methyltransferase activity"/>
    <property type="evidence" value="ECO:0007669"/>
    <property type="project" value="UniProtKB-KW"/>
</dbReference>
<dbReference type="EMBL" id="JAAXOS010000001">
    <property type="protein sequence ID" value="NKY24941.1"/>
    <property type="molecule type" value="Genomic_DNA"/>
</dbReference>
<evidence type="ECO:0000259" key="1">
    <source>
        <dbReference type="Pfam" id="PF13649"/>
    </source>
</evidence>
<dbReference type="Pfam" id="PF13649">
    <property type="entry name" value="Methyltransf_25"/>
    <property type="match status" value="1"/>
</dbReference>
<dbReference type="Gene3D" id="3.40.50.150">
    <property type="entry name" value="Vaccinia Virus protein VP39"/>
    <property type="match status" value="1"/>
</dbReference>
<feature type="domain" description="Methyltransferase" evidence="1">
    <location>
        <begin position="161"/>
        <end position="242"/>
    </location>
</feature>
<keyword evidence="3" id="KW-1185">Reference proteome</keyword>
<dbReference type="InterPro" id="IPR041698">
    <property type="entry name" value="Methyltransf_25"/>
</dbReference>
<keyword evidence="2" id="KW-0489">Methyltransferase</keyword>
<dbReference type="RefSeq" id="WP_063910240.1">
    <property type="nucleotide sequence ID" value="NZ_JAAXOS010000001.1"/>
</dbReference>
<dbReference type="Proteomes" id="UP000540698">
    <property type="component" value="Unassembled WGS sequence"/>
</dbReference>
<dbReference type="SUPFAM" id="SSF53335">
    <property type="entry name" value="S-adenosyl-L-methionine-dependent methyltransferases"/>
    <property type="match status" value="1"/>
</dbReference>
<gene>
    <name evidence="2" type="ORF">HGB38_01620</name>
</gene>
<evidence type="ECO:0000313" key="3">
    <source>
        <dbReference type="Proteomes" id="UP000540698"/>
    </source>
</evidence>
<sequence length="335" mass="36423">MKSDAIGDIRTGVCANLYNAYLTANAISAAWELGLLDAIREGPVGLDEFCGQQSLDAGIVEEIARALLVSDIVTVTMDPTTISAGPNFAEIYQVKGIFFWATKGSSSVFVHAATIARSGWSEEPALARDPSAIAKGCADIGRLFIDPAFHRIVGRANPRNIVDLGCGRATRLIDLLILDSTRRGLGIELSAGALADARVAVQDAGLADRIDLLQGDARSLDPDPRLADADTIISYLTGHDLWPFQNCIGALDRLRELAPRARNFYLVDTYRTANPWTDRPPLFTLGFELAHQLMDTYIPTREEWLAAFDASAWRCVGTHELAMPPNTALFNLVPR</sequence>
<comment type="caution">
    <text evidence="2">The sequence shown here is derived from an EMBL/GenBank/DDBJ whole genome shotgun (WGS) entry which is preliminary data.</text>
</comment>